<dbReference type="SMART" id="SM00530">
    <property type="entry name" value="HTH_XRE"/>
    <property type="match status" value="1"/>
</dbReference>
<keyword evidence="4" id="KW-1185">Reference proteome</keyword>
<dbReference type="EMBL" id="JAGSOJ010000003">
    <property type="protein sequence ID" value="MCM1991296.1"/>
    <property type="molecule type" value="Genomic_DNA"/>
</dbReference>
<dbReference type="PANTHER" id="PTHR46558">
    <property type="entry name" value="TRACRIPTIONAL REGULATORY PROTEIN-RELATED-RELATED"/>
    <property type="match status" value="1"/>
</dbReference>
<organism evidence="3 4">
    <name type="scientific">Oceanirhabdus seepicola</name>
    <dbReference type="NCBI Taxonomy" id="2828781"/>
    <lineage>
        <taxon>Bacteria</taxon>
        <taxon>Bacillati</taxon>
        <taxon>Bacillota</taxon>
        <taxon>Clostridia</taxon>
        <taxon>Eubacteriales</taxon>
        <taxon>Clostridiaceae</taxon>
        <taxon>Oceanirhabdus</taxon>
    </lineage>
</organism>
<proteinExistence type="predicted"/>
<dbReference type="Proteomes" id="UP001056429">
    <property type="component" value="Unassembled WGS sequence"/>
</dbReference>
<comment type="caution">
    <text evidence="3">The sequence shown here is derived from an EMBL/GenBank/DDBJ whole genome shotgun (WGS) entry which is preliminary data.</text>
</comment>
<dbReference type="PANTHER" id="PTHR46558:SF4">
    <property type="entry name" value="DNA-BIDING PHAGE PROTEIN"/>
    <property type="match status" value="1"/>
</dbReference>
<dbReference type="AlphaFoldDB" id="A0A9J6P711"/>
<evidence type="ECO:0000259" key="2">
    <source>
        <dbReference type="PROSITE" id="PS50943"/>
    </source>
</evidence>
<reference evidence="3" key="1">
    <citation type="journal article" date="2021" name="mSystems">
        <title>Bacteria and Archaea Synergistically Convert Glycine Betaine to Biogenic Methane in the Formosa Cold Seep of the South China Sea.</title>
        <authorList>
            <person name="Li L."/>
            <person name="Zhang W."/>
            <person name="Zhang S."/>
            <person name="Song L."/>
            <person name="Sun Q."/>
            <person name="Zhang H."/>
            <person name="Xiang H."/>
            <person name="Dong X."/>
        </authorList>
    </citation>
    <scope>NUCLEOTIDE SEQUENCE</scope>
    <source>
        <strain evidence="3">ZWT</strain>
    </source>
</reference>
<dbReference type="InterPro" id="IPR001387">
    <property type="entry name" value="Cro/C1-type_HTH"/>
</dbReference>
<reference evidence="3" key="2">
    <citation type="submission" date="2021-04" db="EMBL/GenBank/DDBJ databases">
        <authorList>
            <person name="Dong X."/>
        </authorList>
    </citation>
    <scope>NUCLEOTIDE SEQUENCE</scope>
    <source>
        <strain evidence="3">ZWT</strain>
    </source>
</reference>
<dbReference type="Gene3D" id="1.10.260.40">
    <property type="entry name" value="lambda repressor-like DNA-binding domains"/>
    <property type="match status" value="1"/>
</dbReference>
<dbReference type="CDD" id="cd00093">
    <property type="entry name" value="HTH_XRE"/>
    <property type="match status" value="1"/>
</dbReference>
<name>A0A9J6P711_9CLOT</name>
<dbReference type="PROSITE" id="PS50943">
    <property type="entry name" value="HTH_CROC1"/>
    <property type="match status" value="1"/>
</dbReference>
<gene>
    <name evidence="3" type="ORF">KDK92_16300</name>
</gene>
<dbReference type="RefSeq" id="WP_250860403.1">
    <property type="nucleotide sequence ID" value="NZ_JAGSOJ010000003.1"/>
</dbReference>
<dbReference type="Pfam" id="PF01381">
    <property type="entry name" value="HTH_3"/>
    <property type="match status" value="1"/>
</dbReference>
<sequence length="65" mass="7700">MKPNLKLKATRVEKGELQSDVARILKVSEQTYNQKELGKRDFTLRECKILARHFNKTMDEIFFVD</sequence>
<protein>
    <submittedName>
        <fullName evidence="3">Helix-turn-helix domain-containing protein</fullName>
    </submittedName>
</protein>
<dbReference type="SUPFAM" id="SSF47413">
    <property type="entry name" value="lambda repressor-like DNA-binding domains"/>
    <property type="match status" value="1"/>
</dbReference>
<dbReference type="InterPro" id="IPR010982">
    <property type="entry name" value="Lambda_DNA-bd_dom_sf"/>
</dbReference>
<keyword evidence="1" id="KW-0238">DNA-binding</keyword>
<dbReference type="GO" id="GO:0003677">
    <property type="term" value="F:DNA binding"/>
    <property type="evidence" value="ECO:0007669"/>
    <property type="project" value="UniProtKB-KW"/>
</dbReference>
<evidence type="ECO:0000313" key="3">
    <source>
        <dbReference type="EMBL" id="MCM1991296.1"/>
    </source>
</evidence>
<accession>A0A9J6P711</accession>
<evidence type="ECO:0000313" key="4">
    <source>
        <dbReference type="Proteomes" id="UP001056429"/>
    </source>
</evidence>
<evidence type="ECO:0000256" key="1">
    <source>
        <dbReference type="ARBA" id="ARBA00023125"/>
    </source>
</evidence>
<feature type="domain" description="HTH cro/C1-type" evidence="2">
    <location>
        <begin position="7"/>
        <end position="61"/>
    </location>
</feature>